<dbReference type="EMBL" id="JAZGQO010000015">
    <property type="protein sequence ID" value="KAK6169064.1"/>
    <property type="molecule type" value="Genomic_DNA"/>
</dbReference>
<proteinExistence type="inferred from homology"/>
<dbReference type="Proteomes" id="UP001347796">
    <property type="component" value="Unassembled WGS sequence"/>
</dbReference>
<comment type="caution">
    <text evidence="2">The sequence shown here is derived from an EMBL/GenBank/DDBJ whole genome shotgun (WGS) entry which is preliminary data.</text>
</comment>
<organism evidence="2 3">
    <name type="scientific">Patella caerulea</name>
    <name type="common">Rayed Mediterranean limpet</name>
    <dbReference type="NCBI Taxonomy" id="87958"/>
    <lineage>
        <taxon>Eukaryota</taxon>
        <taxon>Metazoa</taxon>
        <taxon>Spiralia</taxon>
        <taxon>Lophotrochozoa</taxon>
        <taxon>Mollusca</taxon>
        <taxon>Gastropoda</taxon>
        <taxon>Patellogastropoda</taxon>
        <taxon>Patelloidea</taxon>
        <taxon>Patellidae</taxon>
        <taxon>Patella</taxon>
    </lineage>
</organism>
<evidence type="ECO:0000256" key="1">
    <source>
        <dbReference type="ARBA" id="ARBA00009973"/>
    </source>
</evidence>
<gene>
    <name evidence="2" type="ORF">SNE40_020187</name>
</gene>
<protein>
    <submittedName>
        <fullName evidence="2">Uncharacterized protein</fullName>
    </submittedName>
</protein>
<keyword evidence="3" id="KW-1185">Reference proteome</keyword>
<evidence type="ECO:0000313" key="2">
    <source>
        <dbReference type="EMBL" id="KAK6169064.1"/>
    </source>
</evidence>
<evidence type="ECO:0000313" key="3">
    <source>
        <dbReference type="Proteomes" id="UP001347796"/>
    </source>
</evidence>
<accession>A0AAN8GJW4</accession>
<dbReference type="AlphaFoldDB" id="A0AAN8GJW4"/>
<comment type="similarity">
    <text evidence="1">Belongs to the UPF0728 family.</text>
</comment>
<reference evidence="2 3" key="1">
    <citation type="submission" date="2024-01" db="EMBL/GenBank/DDBJ databases">
        <title>The genome of the rayed Mediterranean limpet Patella caerulea (Linnaeus, 1758).</title>
        <authorList>
            <person name="Anh-Thu Weber A."/>
            <person name="Halstead-Nussloch G."/>
        </authorList>
    </citation>
    <scope>NUCLEOTIDE SEQUENCE [LARGE SCALE GENOMIC DNA]</scope>
    <source>
        <strain evidence="2">AATW-2023a</strain>
        <tissue evidence="2">Whole specimen</tissue>
    </source>
</reference>
<name>A0AAN8GJW4_PATCE</name>
<dbReference type="InterPro" id="IPR027885">
    <property type="entry name" value="UPF0728"/>
</dbReference>
<dbReference type="Pfam" id="PF15092">
    <property type="entry name" value="UPF0728"/>
    <property type="match status" value="1"/>
</dbReference>
<sequence length="92" mass="10450">MPSNAKVLIHYGPYEACGVVIHREARLEGLKYVMTQDGHTVELVPMDDWNKIEIWVNGELIFQCDIRDLDYGGDGDLDEKCHEALAAVRKAY</sequence>
<dbReference type="PANTHER" id="PTHR28448:SF1">
    <property type="entry name" value="UPF0728 PROTEIN C10ORF53"/>
    <property type="match status" value="1"/>
</dbReference>
<dbReference type="PANTHER" id="PTHR28448">
    <property type="entry name" value="UPF0728 PROTEIN C10ORF53"/>
    <property type="match status" value="1"/>
</dbReference>